<dbReference type="InterPro" id="IPR003593">
    <property type="entry name" value="AAA+_ATPase"/>
</dbReference>
<dbReference type="InterPro" id="IPR027417">
    <property type="entry name" value="P-loop_NTPase"/>
</dbReference>
<name>A0ABQ6KAV6_9MICO</name>
<dbReference type="InterPro" id="IPR003439">
    <property type="entry name" value="ABC_transporter-like_ATP-bd"/>
</dbReference>
<keyword evidence="5" id="KW-1185">Reference proteome</keyword>
<dbReference type="SUPFAM" id="SSF52540">
    <property type="entry name" value="P-loop containing nucleoside triphosphate hydrolases"/>
    <property type="match status" value="1"/>
</dbReference>
<reference evidence="5" key="1">
    <citation type="journal article" date="2019" name="Int. J. Syst. Evol. Microbiol.">
        <title>The Global Catalogue of Microorganisms (GCM) 10K type strain sequencing project: providing services to taxonomists for standard genome sequencing and annotation.</title>
        <authorList>
            <consortium name="The Broad Institute Genomics Platform"/>
            <consortium name="The Broad Institute Genome Sequencing Center for Infectious Disease"/>
            <person name="Wu L."/>
            <person name="Ma J."/>
        </authorList>
    </citation>
    <scope>NUCLEOTIDE SEQUENCE [LARGE SCALE GENOMIC DNA]</scope>
    <source>
        <strain evidence="5">NBRC 108894</strain>
    </source>
</reference>
<organism evidence="4 5">
    <name type="scientific">Pseudolysinimonas kribbensis</name>
    <dbReference type="NCBI Taxonomy" id="433641"/>
    <lineage>
        <taxon>Bacteria</taxon>
        <taxon>Bacillati</taxon>
        <taxon>Actinomycetota</taxon>
        <taxon>Actinomycetes</taxon>
        <taxon>Micrococcales</taxon>
        <taxon>Microbacteriaceae</taxon>
        <taxon>Pseudolysinimonas</taxon>
    </lineage>
</organism>
<dbReference type="Pfam" id="PF00005">
    <property type="entry name" value="ABC_tran"/>
    <property type="match status" value="1"/>
</dbReference>
<evidence type="ECO:0000313" key="4">
    <source>
        <dbReference type="EMBL" id="GMA96079.1"/>
    </source>
</evidence>
<dbReference type="PROSITE" id="PS50893">
    <property type="entry name" value="ABC_TRANSPORTER_2"/>
    <property type="match status" value="1"/>
</dbReference>
<evidence type="ECO:0000256" key="2">
    <source>
        <dbReference type="ARBA" id="ARBA00022840"/>
    </source>
</evidence>
<sequence length="328" mass="36269">MAHLLGAERIALEYPTRVVFDDVTVGIEEGDRIGVVGRNGDGKSTLLRLLAGRQQPDSGRVTRRGGVTLGMLDQGDLLPEDETVEHLIVGDRAEHEWAGDAKVRDVLAGLVREIPWTATIGELSGGQRRRVALAALLSRDWDVLLLDEPTNHLDVEGVAWLAQHLTSRWPKNRGGLVVVTHDRWFLDAVSTDTWEVHDRVIEPFEGGYAAYVLQRVERDRQTASIEARRQNLLRKELAWLRRGPPARTSKPKFRIDAANQLIEDVPPVRDSVSLARLAVARLGKDVVDLLDAGVSFPAQEADGTVGERVVLRDVEWRIAPGSAPASWA</sequence>
<dbReference type="InterPro" id="IPR051309">
    <property type="entry name" value="ABCF_ATPase"/>
</dbReference>
<dbReference type="InterPro" id="IPR017871">
    <property type="entry name" value="ABC_transporter-like_CS"/>
</dbReference>
<dbReference type="PANTHER" id="PTHR42855">
    <property type="entry name" value="ABC TRANSPORTER ATP-BINDING SUBUNIT"/>
    <property type="match status" value="1"/>
</dbReference>
<evidence type="ECO:0000256" key="1">
    <source>
        <dbReference type="ARBA" id="ARBA00022741"/>
    </source>
</evidence>
<dbReference type="Proteomes" id="UP001157034">
    <property type="component" value="Unassembled WGS sequence"/>
</dbReference>
<gene>
    <name evidence="4" type="ORF">GCM10025881_29030</name>
</gene>
<proteinExistence type="predicted"/>
<dbReference type="Gene3D" id="3.40.50.300">
    <property type="entry name" value="P-loop containing nucleotide triphosphate hydrolases"/>
    <property type="match status" value="1"/>
</dbReference>
<keyword evidence="1" id="KW-0547">Nucleotide-binding</keyword>
<dbReference type="SMART" id="SM00382">
    <property type="entry name" value="AAA"/>
    <property type="match status" value="1"/>
</dbReference>
<protein>
    <recommendedName>
        <fullName evidence="3">ABC transporter domain-containing protein</fullName>
    </recommendedName>
</protein>
<keyword evidence="2" id="KW-0067">ATP-binding</keyword>
<evidence type="ECO:0000313" key="5">
    <source>
        <dbReference type="Proteomes" id="UP001157034"/>
    </source>
</evidence>
<feature type="domain" description="ABC transporter" evidence="3">
    <location>
        <begin position="5"/>
        <end position="230"/>
    </location>
</feature>
<accession>A0ABQ6KAV6</accession>
<evidence type="ECO:0000259" key="3">
    <source>
        <dbReference type="PROSITE" id="PS50893"/>
    </source>
</evidence>
<dbReference type="EMBL" id="BSVB01000001">
    <property type="protein sequence ID" value="GMA96079.1"/>
    <property type="molecule type" value="Genomic_DNA"/>
</dbReference>
<dbReference type="PANTHER" id="PTHR42855:SF1">
    <property type="entry name" value="ABC TRANSPORTER DOMAIN-CONTAINING PROTEIN"/>
    <property type="match status" value="1"/>
</dbReference>
<dbReference type="PROSITE" id="PS00211">
    <property type="entry name" value="ABC_TRANSPORTER_1"/>
    <property type="match status" value="1"/>
</dbReference>
<dbReference type="CDD" id="cd03221">
    <property type="entry name" value="ABCF_EF-3"/>
    <property type="match status" value="1"/>
</dbReference>
<comment type="caution">
    <text evidence="4">The sequence shown here is derived from an EMBL/GenBank/DDBJ whole genome shotgun (WGS) entry which is preliminary data.</text>
</comment>